<keyword evidence="1" id="KW-1133">Transmembrane helix</keyword>
<keyword evidence="3" id="KW-1185">Reference proteome</keyword>
<evidence type="ECO:0000313" key="2">
    <source>
        <dbReference type="EMBL" id="SDX75842.1"/>
    </source>
</evidence>
<evidence type="ECO:0000256" key="1">
    <source>
        <dbReference type="SAM" id="Phobius"/>
    </source>
</evidence>
<dbReference type="STRING" id="61595.SAMN05421644_11224"/>
<reference evidence="3" key="1">
    <citation type="submission" date="2016-10" db="EMBL/GenBank/DDBJ databases">
        <authorList>
            <person name="Varghese N."/>
            <person name="Submissions S."/>
        </authorList>
    </citation>
    <scope>NUCLEOTIDE SEQUENCE [LARGE SCALE GENOMIC DNA]</scope>
    <source>
        <strain evidence="3">DSM 173</strain>
    </source>
</reference>
<dbReference type="PROSITE" id="PS51257">
    <property type="entry name" value="PROKAR_LIPOPROTEIN"/>
    <property type="match status" value="1"/>
</dbReference>
<keyword evidence="1" id="KW-0472">Membrane</keyword>
<proteinExistence type="predicted"/>
<organism evidence="2 3">
    <name type="scientific">Allochromatium warmingii</name>
    <name type="common">Chromatium warmingii</name>
    <dbReference type="NCBI Taxonomy" id="61595"/>
    <lineage>
        <taxon>Bacteria</taxon>
        <taxon>Pseudomonadati</taxon>
        <taxon>Pseudomonadota</taxon>
        <taxon>Gammaproteobacteria</taxon>
        <taxon>Chromatiales</taxon>
        <taxon>Chromatiaceae</taxon>
        <taxon>Allochromatium</taxon>
    </lineage>
</organism>
<protein>
    <submittedName>
        <fullName evidence="2">Uncharacterized protein</fullName>
    </submittedName>
</protein>
<gene>
    <name evidence="2" type="ORF">SAMN05421644_11224</name>
</gene>
<feature type="transmembrane region" description="Helical" evidence="1">
    <location>
        <begin position="16"/>
        <end position="37"/>
    </location>
</feature>
<dbReference type="EMBL" id="FNOW01000012">
    <property type="protein sequence ID" value="SDX75842.1"/>
    <property type="molecule type" value="Genomic_DNA"/>
</dbReference>
<evidence type="ECO:0000313" key="3">
    <source>
        <dbReference type="Proteomes" id="UP000198672"/>
    </source>
</evidence>
<keyword evidence="1" id="KW-0812">Transmembrane</keyword>
<dbReference type="Proteomes" id="UP000198672">
    <property type="component" value="Unassembled WGS sequence"/>
</dbReference>
<dbReference type="AlphaFoldDB" id="A0A1H3EAQ9"/>
<name>A0A1H3EAQ9_ALLWA</name>
<sequence>MLARASLTWSTDMTYVYQWFGAINGYAFLYGCMLGMATQTLRYPIYAWSMARTVGPQCKLKPARSL</sequence>
<accession>A0A1H3EAQ9</accession>